<protein>
    <recommendedName>
        <fullName evidence="1">CHK kinase-like domain-containing protein</fullName>
    </recommendedName>
</protein>
<dbReference type="PANTHER" id="PTHR11012">
    <property type="entry name" value="PROTEIN KINASE-LIKE DOMAIN-CONTAINING"/>
    <property type="match status" value="1"/>
</dbReference>
<evidence type="ECO:0000313" key="3">
    <source>
        <dbReference type="Proteomes" id="UP001168821"/>
    </source>
</evidence>
<evidence type="ECO:0000313" key="2">
    <source>
        <dbReference type="EMBL" id="KAJ3666344.1"/>
    </source>
</evidence>
<dbReference type="PANTHER" id="PTHR11012:SF30">
    <property type="entry name" value="PROTEIN KINASE-LIKE DOMAIN-CONTAINING"/>
    <property type="match status" value="1"/>
</dbReference>
<sequence length="413" mass="47453">MVDQKIKEWVQLALKDEDIHDFSVITNGTTDKADGYLGDIFFITAAGKTKNGKNETIDLVIKASKDSITLREQTPVRESFEKEIFIYDRVLPSFKKLQEEKGASGLLDYIPLCYATKVVDNSEILVLEDLKSQNYSTCDKKKAMTFEHVELVLQAYGKWHAFSFALRKEKPELFAELTKNNVNMLCYWFETTKMIDLLLDIFEKARDGCISSDNEEILNAVNFSINDANYIFKGLFDEDPDYRIISHGDCWNGNFMFKYDNDNLKPVGVQVLDWQCAGLSSPVMDLSHFLYACCNTGEHKDISEMLKIYYDSFSKCLESLHLVPEELFSYAKLVEHWKRFSQYGILLQGFALKFTLCDPNDAPDFVEAAEGGKEFLDNFNIEISNKEVFYKRVKDNLLHYVKSLKLSETVGVI</sequence>
<evidence type="ECO:0000259" key="1">
    <source>
        <dbReference type="SMART" id="SM00587"/>
    </source>
</evidence>
<dbReference type="SUPFAM" id="SSF56112">
    <property type="entry name" value="Protein kinase-like (PK-like)"/>
    <property type="match status" value="1"/>
</dbReference>
<dbReference type="InterPro" id="IPR004119">
    <property type="entry name" value="EcKL"/>
</dbReference>
<reference evidence="2" key="1">
    <citation type="journal article" date="2023" name="G3 (Bethesda)">
        <title>Whole genome assemblies of Zophobas morio and Tenebrio molitor.</title>
        <authorList>
            <person name="Kaur S."/>
            <person name="Stinson S.A."/>
            <person name="diCenzo G.C."/>
        </authorList>
    </citation>
    <scope>NUCLEOTIDE SEQUENCE</scope>
    <source>
        <strain evidence="2">QUZm001</strain>
    </source>
</reference>
<keyword evidence="3" id="KW-1185">Reference proteome</keyword>
<feature type="domain" description="CHK kinase-like" evidence="1">
    <location>
        <begin position="125"/>
        <end position="319"/>
    </location>
</feature>
<accession>A0AA38J9S1</accession>
<organism evidence="2 3">
    <name type="scientific">Zophobas morio</name>
    <dbReference type="NCBI Taxonomy" id="2755281"/>
    <lineage>
        <taxon>Eukaryota</taxon>
        <taxon>Metazoa</taxon>
        <taxon>Ecdysozoa</taxon>
        <taxon>Arthropoda</taxon>
        <taxon>Hexapoda</taxon>
        <taxon>Insecta</taxon>
        <taxon>Pterygota</taxon>
        <taxon>Neoptera</taxon>
        <taxon>Endopterygota</taxon>
        <taxon>Coleoptera</taxon>
        <taxon>Polyphaga</taxon>
        <taxon>Cucujiformia</taxon>
        <taxon>Tenebrionidae</taxon>
        <taxon>Zophobas</taxon>
    </lineage>
</organism>
<comment type="caution">
    <text evidence="2">The sequence shown here is derived from an EMBL/GenBank/DDBJ whole genome shotgun (WGS) entry which is preliminary data.</text>
</comment>
<dbReference type="AlphaFoldDB" id="A0AA38J9S1"/>
<dbReference type="EMBL" id="JALNTZ010000001">
    <property type="protein sequence ID" value="KAJ3666344.1"/>
    <property type="molecule type" value="Genomic_DNA"/>
</dbReference>
<gene>
    <name evidence="2" type="ORF">Zmor_001792</name>
</gene>
<dbReference type="Proteomes" id="UP001168821">
    <property type="component" value="Unassembled WGS sequence"/>
</dbReference>
<proteinExistence type="predicted"/>
<dbReference type="SMART" id="SM00587">
    <property type="entry name" value="CHK"/>
    <property type="match status" value="1"/>
</dbReference>
<dbReference type="Gene3D" id="3.90.1200.10">
    <property type="match status" value="1"/>
</dbReference>
<dbReference type="InterPro" id="IPR011009">
    <property type="entry name" value="Kinase-like_dom_sf"/>
</dbReference>
<name>A0AA38J9S1_9CUCU</name>
<dbReference type="Pfam" id="PF02958">
    <property type="entry name" value="EcKL"/>
    <property type="match status" value="1"/>
</dbReference>
<dbReference type="InterPro" id="IPR015897">
    <property type="entry name" value="CHK_kinase-like"/>
</dbReference>